<name>A0A1G4TUZ6_9HYPH</name>
<protein>
    <recommendedName>
        <fullName evidence="4">DUF4169 domain-containing protein</fullName>
    </recommendedName>
</protein>
<accession>A0A1G4TUZ6</accession>
<organism evidence="2 3">
    <name type="scientific">Ancylobacter rudongensis</name>
    <dbReference type="NCBI Taxonomy" id="177413"/>
    <lineage>
        <taxon>Bacteria</taxon>
        <taxon>Pseudomonadati</taxon>
        <taxon>Pseudomonadota</taxon>
        <taxon>Alphaproteobacteria</taxon>
        <taxon>Hyphomicrobiales</taxon>
        <taxon>Xanthobacteraceae</taxon>
        <taxon>Ancylobacter</taxon>
    </lineage>
</organism>
<gene>
    <name evidence="2" type="ORF">SAMN05660859_3180</name>
</gene>
<dbReference type="STRING" id="177413.SAMN05660859_3180"/>
<keyword evidence="3" id="KW-1185">Reference proteome</keyword>
<dbReference type="Pfam" id="PF13770">
    <property type="entry name" value="DUF4169"/>
    <property type="match status" value="1"/>
</dbReference>
<proteinExistence type="predicted"/>
<feature type="region of interest" description="Disordered" evidence="1">
    <location>
        <begin position="41"/>
        <end position="62"/>
    </location>
</feature>
<dbReference type="InterPro" id="IPR025227">
    <property type="entry name" value="DUF4169"/>
</dbReference>
<evidence type="ECO:0000313" key="2">
    <source>
        <dbReference type="EMBL" id="SCW85174.1"/>
    </source>
</evidence>
<evidence type="ECO:0008006" key="4">
    <source>
        <dbReference type="Google" id="ProtNLM"/>
    </source>
</evidence>
<sequence length="62" mass="7417">MGDIVNLNRHRKRIARAEAEQTAAARRLEFGRPKYQRELTAAEERKQEKMLEGHRRIREDET</sequence>
<reference evidence="3" key="1">
    <citation type="submission" date="2016-10" db="EMBL/GenBank/DDBJ databases">
        <authorList>
            <person name="Varghese N."/>
            <person name="Submissions S."/>
        </authorList>
    </citation>
    <scope>NUCLEOTIDE SEQUENCE [LARGE SCALE GENOMIC DNA]</scope>
    <source>
        <strain evidence="3">CGMCC 1.1761</strain>
    </source>
</reference>
<evidence type="ECO:0000256" key="1">
    <source>
        <dbReference type="SAM" id="MobiDB-lite"/>
    </source>
</evidence>
<dbReference type="EMBL" id="FMTP01000005">
    <property type="protein sequence ID" value="SCW85174.1"/>
    <property type="molecule type" value="Genomic_DNA"/>
</dbReference>
<dbReference type="RefSeq" id="WP_091441560.1">
    <property type="nucleotide sequence ID" value="NZ_FMTP01000005.1"/>
</dbReference>
<evidence type="ECO:0000313" key="3">
    <source>
        <dbReference type="Proteomes" id="UP000198889"/>
    </source>
</evidence>
<dbReference type="Proteomes" id="UP000198889">
    <property type="component" value="Unassembled WGS sequence"/>
</dbReference>
<dbReference type="AlphaFoldDB" id="A0A1G4TUZ6"/>